<reference evidence="3" key="1">
    <citation type="submission" date="2016-06" db="UniProtKB">
        <authorList>
            <consortium name="WormBaseParasite"/>
        </authorList>
    </citation>
    <scope>IDENTIFICATION</scope>
</reference>
<gene>
    <name evidence="1" type="ORF">SBAD_LOCUS10130</name>
</gene>
<dbReference type="OrthoDB" id="8195432at2759"/>
<reference evidence="1 2" key="2">
    <citation type="submission" date="2018-11" db="EMBL/GenBank/DDBJ databases">
        <authorList>
            <consortium name="Pathogen Informatics"/>
        </authorList>
    </citation>
    <scope>NUCLEOTIDE SEQUENCE [LARGE SCALE GENOMIC DNA]</scope>
</reference>
<evidence type="ECO:0000313" key="2">
    <source>
        <dbReference type="Proteomes" id="UP000270296"/>
    </source>
</evidence>
<sequence>MGILRSTRKELRVKLALPMICSGNCQDIVVIQRVERTAIIVDVTILLEKGLDTFNAAGQLKTDDYAAEAVIFSQRGFRVATDVFVLKGLGSWDPQNCSVLWLSGVWLRYLSLLNKLVIGVILQISSLNGSICISFLELEIY</sequence>
<proteinExistence type="predicted"/>
<dbReference type="EMBL" id="UZAM01013651">
    <property type="protein sequence ID" value="VDP29191.1"/>
    <property type="molecule type" value="Genomic_DNA"/>
</dbReference>
<evidence type="ECO:0000313" key="1">
    <source>
        <dbReference type="EMBL" id="VDP29191.1"/>
    </source>
</evidence>
<keyword evidence="2" id="KW-1185">Reference proteome</keyword>
<evidence type="ECO:0000313" key="3">
    <source>
        <dbReference type="WBParaSite" id="SBAD_0001049301-mRNA-1"/>
    </source>
</evidence>
<dbReference type="AlphaFoldDB" id="A0A183J2N2"/>
<accession>A0A183J2N2</accession>
<dbReference type="Proteomes" id="UP000270296">
    <property type="component" value="Unassembled WGS sequence"/>
</dbReference>
<dbReference type="WBParaSite" id="SBAD_0001049301-mRNA-1">
    <property type="protein sequence ID" value="SBAD_0001049301-mRNA-1"/>
    <property type="gene ID" value="SBAD_0001049301"/>
</dbReference>
<organism evidence="3">
    <name type="scientific">Soboliphyme baturini</name>
    <dbReference type="NCBI Taxonomy" id="241478"/>
    <lineage>
        <taxon>Eukaryota</taxon>
        <taxon>Metazoa</taxon>
        <taxon>Ecdysozoa</taxon>
        <taxon>Nematoda</taxon>
        <taxon>Enoplea</taxon>
        <taxon>Dorylaimia</taxon>
        <taxon>Dioctophymatida</taxon>
        <taxon>Dioctophymatoidea</taxon>
        <taxon>Soboliphymatidae</taxon>
        <taxon>Soboliphyme</taxon>
    </lineage>
</organism>
<name>A0A183J2N2_9BILA</name>
<protein>
    <submittedName>
        <fullName evidence="3">Pentatricopeptide repeat-containing protein</fullName>
    </submittedName>
</protein>